<dbReference type="PANTHER" id="PTHR33619:SF3">
    <property type="entry name" value="POLYSACCHARIDE EXPORT PROTEIN GFCE-RELATED"/>
    <property type="match status" value="1"/>
</dbReference>
<protein>
    <submittedName>
        <fullName evidence="18">Polysaccharide export protein</fullName>
    </submittedName>
</protein>
<dbReference type="Pfam" id="PF02563">
    <property type="entry name" value="Poly_export"/>
    <property type="match status" value="1"/>
</dbReference>
<keyword evidence="13" id="KW-0998">Cell outer membrane</keyword>
<evidence type="ECO:0000313" key="18">
    <source>
        <dbReference type="EMBL" id="TSJ76865.1"/>
    </source>
</evidence>
<reference evidence="18 19" key="1">
    <citation type="submission" date="2019-07" db="EMBL/GenBank/DDBJ databases">
        <title>Description of 53C-WASEF.</title>
        <authorList>
            <person name="Pitt A."/>
            <person name="Hahn M.W."/>
        </authorList>
    </citation>
    <scope>NUCLEOTIDE SEQUENCE [LARGE SCALE GENOMIC DNA]</scope>
    <source>
        <strain evidence="18 19">53C-WASEF</strain>
    </source>
</reference>
<feature type="chain" id="PRO_5022221790" evidence="15">
    <location>
        <begin position="24"/>
        <end position="201"/>
    </location>
</feature>
<evidence type="ECO:0000256" key="11">
    <source>
        <dbReference type="ARBA" id="ARBA00023136"/>
    </source>
</evidence>
<dbReference type="Proteomes" id="UP000315648">
    <property type="component" value="Unassembled WGS sequence"/>
</dbReference>
<dbReference type="PANTHER" id="PTHR33619">
    <property type="entry name" value="POLYSACCHARIDE EXPORT PROTEIN GFCE-RELATED"/>
    <property type="match status" value="1"/>
</dbReference>
<evidence type="ECO:0000256" key="15">
    <source>
        <dbReference type="SAM" id="SignalP"/>
    </source>
</evidence>
<feature type="signal peptide" evidence="15">
    <location>
        <begin position="1"/>
        <end position="23"/>
    </location>
</feature>
<dbReference type="OrthoDB" id="189958at2"/>
<evidence type="ECO:0000256" key="7">
    <source>
        <dbReference type="ARBA" id="ARBA00022729"/>
    </source>
</evidence>
<proteinExistence type="inferred from homology"/>
<evidence type="ECO:0000256" key="13">
    <source>
        <dbReference type="ARBA" id="ARBA00023237"/>
    </source>
</evidence>
<evidence type="ECO:0000256" key="1">
    <source>
        <dbReference type="ARBA" id="ARBA00004571"/>
    </source>
</evidence>
<dbReference type="InterPro" id="IPR054765">
    <property type="entry name" value="SLBB_dom"/>
</dbReference>
<evidence type="ECO:0000256" key="3">
    <source>
        <dbReference type="ARBA" id="ARBA00022448"/>
    </source>
</evidence>
<dbReference type="GO" id="GO:0009279">
    <property type="term" value="C:cell outer membrane"/>
    <property type="evidence" value="ECO:0007669"/>
    <property type="project" value="UniProtKB-SubCell"/>
</dbReference>
<dbReference type="GO" id="GO:0015288">
    <property type="term" value="F:porin activity"/>
    <property type="evidence" value="ECO:0007669"/>
    <property type="project" value="UniProtKB-KW"/>
</dbReference>
<sequence>MSPTFKTSVLFFCSLVFSFSLSAAEQRPLPAAAAQDYVLQPSDLLNIQVFQEENLKRDVRVSKEYSITLPLIGKVDVKGKSLRQAEDLIRELYDRDYLVNPQVNVVVIEYAKRTVNVIGQVNQPGAVLFPQEEGLTLLDAISRAGGFSRLANRSQVKLTRTNSDGKSDTYIINVDDLIKGSSSNSWPLLVNDIIFVPERIL</sequence>
<dbReference type="GO" id="GO:0006811">
    <property type="term" value="P:monoatomic ion transport"/>
    <property type="evidence" value="ECO:0007669"/>
    <property type="project" value="UniProtKB-KW"/>
</dbReference>
<evidence type="ECO:0000256" key="5">
    <source>
        <dbReference type="ARBA" id="ARBA00022597"/>
    </source>
</evidence>
<evidence type="ECO:0000256" key="9">
    <source>
        <dbReference type="ARBA" id="ARBA00023065"/>
    </source>
</evidence>
<evidence type="ECO:0000256" key="10">
    <source>
        <dbReference type="ARBA" id="ARBA00023114"/>
    </source>
</evidence>
<comment type="caution">
    <text evidence="18">The sequence shown here is derived from an EMBL/GenBank/DDBJ whole genome shotgun (WGS) entry which is preliminary data.</text>
</comment>
<keyword evidence="10" id="KW-0626">Porin</keyword>
<keyword evidence="12" id="KW-0564">Palmitate</keyword>
<keyword evidence="6" id="KW-0812">Transmembrane</keyword>
<comment type="subcellular location">
    <subcellularLocation>
        <location evidence="1">Cell outer membrane</location>
        <topology evidence="1">Multi-pass membrane protein</topology>
    </subcellularLocation>
</comment>
<dbReference type="GO" id="GO:0015159">
    <property type="term" value="F:polysaccharide transmembrane transporter activity"/>
    <property type="evidence" value="ECO:0007669"/>
    <property type="project" value="InterPro"/>
</dbReference>
<evidence type="ECO:0000256" key="2">
    <source>
        <dbReference type="ARBA" id="ARBA00009450"/>
    </source>
</evidence>
<keyword evidence="8" id="KW-0625">Polysaccharide transport</keyword>
<keyword evidence="3" id="KW-0813">Transport</keyword>
<dbReference type="EMBL" id="VMBG01000002">
    <property type="protein sequence ID" value="TSJ76865.1"/>
    <property type="molecule type" value="Genomic_DNA"/>
</dbReference>
<evidence type="ECO:0000259" key="17">
    <source>
        <dbReference type="Pfam" id="PF22461"/>
    </source>
</evidence>
<dbReference type="InterPro" id="IPR003715">
    <property type="entry name" value="Poly_export_N"/>
</dbReference>
<gene>
    <name evidence="18" type="ORF">FPL22_12150</name>
</gene>
<comment type="similarity">
    <text evidence="2">Belongs to the BexD/CtrA/VexA family.</text>
</comment>
<keyword evidence="4" id="KW-1134">Transmembrane beta strand</keyword>
<dbReference type="InterPro" id="IPR049712">
    <property type="entry name" value="Poly_export"/>
</dbReference>
<keyword evidence="7 15" id="KW-0732">Signal</keyword>
<feature type="domain" description="Polysaccharide export protein N-terminal" evidence="16">
    <location>
        <begin position="32"/>
        <end position="107"/>
    </location>
</feature>
<dbReference type="Pfam" id="PF22461">
    <property type="entry name" value="SLBB_2"/>
    <property type="match status" value="1"/>
</dbReference>
<evidence type="ECO:0000256" key="4">
    <source>
        <dbReference type="ARBA" id="ARBA00022452"/>
    </source>
</evidence>
<feature type="domain" description="SLBB" evidence="17">
    <location>
        <begin position="114"/>
        <end position="196"/>
    </location>
</feature>
<evidence type="ECO:0000256" key="12">
    <source>
        <dbReference type="ARBA" id="ARBA00023139"/>
    </source>
</evidence>
<keyword evidence="9" id="KW-0406">Ion transport</keyword>
<keyword evidence="5" id="KW-0762">Sugar transport</keyword>
<dbReference type="GO" id="GO:0046930">
    <property type="term" value="C:pore complex"/>
    <property type="evidence" value="ECO:0007669"/>
    <property type="project" value="UniProtKB-KW"/>
</dbReference>
<organism evidence="18 19">
    <name type="scientific">Rariglobus hedericola</name>
    <dbReference type="NCBI Taxonomy" id="2597822"/>
    <lineage>
        <taxon>Bacteria</taxon>
        <taxon>Pseudomonadati</taxon>
        <taxon>Verrucomicrobiota</taxon>
        <taxon>Opitutia</taxon>
        <taxon>Opitutales</taxon>
        <taxon>Opitutaceae</taxon>
        <taxon>Rariglobus</taxon>
    </lineage>
</organism>
<keyword evidence="14" id="KW-0449">Lipoprotein</keyword>
<evidence type="ECO:0000259" key="16">
    <source>
        <dbReference type="Pfam" id="PF02563"/>
    </source>
</evidence>
<evidence type="ECO:0000256" key="8">
    <source>
        <dbReference type="ARBA" id="ARBA00023047"/>
    </source>
</evidence>
<accession>A0A556QJN5</accession>
<dbReference type="Gene3D" id="3.10.560.10">
    <property type="entry name" value="Outer membrane lipoprotein wza domain like"/>
    <property type="match status" value="1"/>
</dbReference>
<evidence type="ECO:0000256" key="6">
    <source>
        <dbReference type="ARBA" id="ARBA00022692"/>
    </source>
</evidence>
<evidence type="ECO:0000256" key="14">
    <source>
        <dbReference type="ARBA" id="ARBA00023288"/>
    </source>
</evidence>
<evidence type="ECO:0000313" key="19">
    <source>
        <dbReference type="Proteomes" id="UP000315648"/>
    </source>
</evidence>
<keyword evidence="11" id="KW-0472">Membrane</keyword>
<keyword evidence="19" id="KW-1185">Reference proteome</keyword>
<name>A0A556QJN5_9BACT</name>
<dbReference type="AlphaFoldDB" id="A0A556QJN5"/>